<dbReference type="Gene3D" id="3.40.50.2000">
    <property type="entry name" value="Glycogen Phosphorylase B"/>
    <property type="match status" value="1"/>
</dbReference>
<comment type="similarity">
    <text evidence="8">Belongs to the glycosyltransferase group 1 family.</text>
</comment>
<accession>A0ABT2ZSK5</accession>
<keyword evidence="8" id="KW-1003">Cell membrane</keyword>
<dbReference type="GO" id="GO:0016740">
    <property type="term" value="F:transferase activity"/>
    <property type="evidence" value="ECO:0007669"/>
    <property type="project" value="UniProtKB-KW"/>
</dbReference>
<comment type="function">
    <text evidence="1 8">Involved in lipopolysaccharide (LPS) biosynthesis. Catalyzes the transfer of 3-deoxy-D-manno-octulosonate (Kdo) residue(s) from CMP-Kdo to lipid IV(A), the tetraacyldisaccharide-1,4'-bisphosphate precursor of lipid A.</text>
</comment>
<protein>
    <recommendedName>
        <fullName evidence="4 8">3-deoxy-D-manno-octulosonic acid transferase</fullName>
        <shortName evidence="8">Kdo transferase</shortName>
        <ecNumber evidence="3 8">2.4.99.12</ecNumber>
    </recommendedName>
    <alternativeName>
        <fullName evidence="6 8">Lipid IV(A) 3-deoxy-D-manno-octulosonic acid transferase</fullName>
    </alternativeName>
</protein>
<evidence type="ECO:0000256" key="8">
    <source>
        <dbReference type="RuleBase" id="RU365103"/>
    </source>
</evidence>
<comment type="pathway">
    <text evidence="2 8">Bacterial outer membrane biogenesis; LPS core biosynthesis.</text>
</comment>
<dbReference type="InterPro" id="IPR038107">
    <property type="entry name" value="Glycos_transf_N_sf"/>
</dbReference>
<evidence type="ECO:0000313" key="10">
    <source>
        <dbReference type="EMBL" id="MCV2874118.1"/>
    </source>
</evidence>
<dbReference type="InterPro" id="IPR039901">
    <property type="entry name" value="Kdotransferase"/>
</dbReference>
<dbReference type="RefSeq" id="WP_263741368.1">
    <property type="nucleotide sequence ID" value="NZ_JAOWKZ010000004.1"/>
</dbReference>
<dbReference type="InterPro" id="IPR007507">
    <property type="entry name" value="Glycos_transf_N"/>
</dbReference>
<evidence type="ECO:0000256" key="5">
    <source>
        <dbReference type="ARBA" id="ARBA00022679"/>
    </source>
</evidence>
<evidence type="ECO:0000256" key="1">
    <source>
        <dbReference type="ARBA" id="ARBA00003394"/>
    </source>
</evidence>
<keyword evidence="8" id="KW-0448">Lipopolysaccharide biosynthesis</keyword>
<dbReference type="EMBL" id="JAOWKZ010000004">
    <property type="protein sequence ID" value="MCV2874118.1"/>
    <property type="molecule type" value="Genomic_DNA"/>
</dbReference>
<reference evidence="10 11" key="1">
    <citation type="submission" date="2022-10" db="EMBL/GenBank/DDBJ databases">
        <title>Defluviimonas sp. nov., isolated from ocean surface sediments.</title>
        <authorList>
            <person name="He W."/>
            <person name="Wang L."/>
            <person name="Zhang D.-F."/>
        </authorList>
    </citation>
    <scope>NUCLEOTIDE SEQUENCE [LARGE SCALE GENOMIC DNA]</scope>
    <source>
        <strain evidence="10 11">WL0050</strain>
    </source>
</reference>
<evidence type="ECO:0000256" key="3">
    <source>
        <dbReference type="ARBA" id="ARBA00012621"/>
    </source>
</evidence>
<dbReference type="Proteomes" id="UP001652564">
    <property type="component" value="Unassembled WGS sequence"/>
</dbReference>
<keyword evidence="8" id="KW-0472">Membrane</keyword>
<dbReference type="Gene3D" id="3.40.50.11720">
    <property type="entry name" value="3-Deoxy-D-manno-octulosonic-acid transferase, N-terminal domain"/>
    <property type="match status" value="1"/>
</dbReference>
<keyword evidence="11" id="KW-1185">Reference proteome</keyword>
<name>A0ABT2ZSK5_9RHOB</name>
<dbReference type="EC" id="2.4.99.12" evidence="3 8"/>
<evidence type="ECO:0000256" key="2">
    <source>
        <dbReference type="ARBA" id="ARBA00004713"/>
    </source>
</evidence>
<feature type="domain" description="3-deoxy-D-manno-octulosonic-acid transferase N-terminal" evidence="9">
    <location>
        <begin position="29"/>
        <end position="200"/>
    </location>
</feature>
<evidence type="ECO:0000256" key="7">
    <source>
        <dbReference type="ARBA" id="ARBA00049183"/>
    </source>
</evidence>
<evidence type="ECO:0000259" key="9">
    <source>
        <dbReference type="Pfam" id="PF04413"/>
    </source>
</evidence>
<dbReference type="PANTHER" id="PTHR42755">
    <property type="entry name" value="3-DEOXY-MANNO-OCTULOSONATE CYTIDYLYLTRANSFERASE"/>
    <property type="match status" value="1"/>
</dbReference>
<dbReference type="PANTHER" id="PTHR42755:SF1">
    <property type="entry name" value="3-DEOXY-D-MANNO-OCTULOSONIC ACID TRANSFERASE, MITOCHONDRIAL-RELATED"/>
    <property type="match status" value="1"/>
</dbReference>
<proteinExistence type="inferred from homology"/>
<gene>
    <name evidence="10" type="ORF">OEZ71_17610</name>
</gene>
<keyword evidence="5 8" id="KW-0808">Transferase</keyword>
<evidence type="ECO:0000256" key="6">
    <source>
        <dbReference type="ARBA" id="ARBA00031445"/>
    </source>
</evidence>
<evidence type="ECO:0000313" key="11">
    <source>
        <dbReference type="Proteomes" id="UP001652564"/>
    </source>
</evidence>
<sequence length="421" mass="45231">MFFYRLLARILFSAYALRLTVSARGDVYTERMGRLTAREGSGPLLWLHAASNGELTSARSVIDTLQSRAPGLRLLVTTNSETARTLAKSWGLDAILAPLDMPGPVHRFLDTMHPAALVVVENELWPERLTACAERGIPVFVIGARMSASSARNWGRVPDLARQVMESIRFLSAQDAASEARFRTLGLRPDRIGPVTNLKSAAKAANAETSLPFPRAMTLLAASTHEGEEEVALTAFAKAHAERPDLRLILAPRHPRRRDQVERLITATGLSHATRSRGDAPASATVIYHADTMGEMDLWYAAAGMTLVGGSLVDHGGHTPFEPAAHGSAMLHGPHTSNSAPAYDALRQAGGSVEVKTAEDLTTAILSLADPGKQAHLTRRATEALAGLATTNGLDHFYIELARATGLPDIANWPEAPCNSP</sequence>
<dbReference type="Pfam" id="PF04413">
    <property type="entry name" value="Glycos_transf_N"/>
    <property type="match status" value="1"/>
</dbReference>
<comment type="caution">
    <text evidence="10">The sequence shown here is derived from an EMBL/GenBank/DDBJ whole genome shotgun (WGS) entry which is preliminary data.</text>
</comment>
<evidence type="ECO:0000256" key="4">
    <source>
        <dbReference type="ARBA" id="ARBA00019077"/>
    </source>
</evidence>
<organism evidence="10 11">
    <name type="scientific">Albidovulum litorale</name>
    <dbReference type="NCBI Taxonomy" id="2984134"/>
    <lineage>
        <taxon>Bacteria</taxon>
        <taxon>Pseudomonadati</taxon>
        <taxon>Pseudomonadota</taxon>
        <taxon>Alphaproteobacteria</taxon>
        <taxon>Rhodobacterales</taxon>
        <taxon>Paracoccaceae</taxon>
        <taxon>Albidovulum</taxon>
    </lineage>
</organism>
<comment type="subcellular location">
    <subcellularLocation>
        <location evidence="8">Cell membrane</location>
    </subcellularLocation>
</comment>
<comment type="catalytic activity">
    <reaction evidence="7 8">
        <text>lipid IVA (E. coli) + CMP-3-deoxy-beta-D-manno-octulosonate = alpha-Kdo-(2-&gt;6)-lipid IVA (E. coli) + CMP + H(+)</text>
        <dbReference type="Rhea" id="RHEA:28066"/>
        <dbReference type="ChEBI" id="CHEBI:15378"/>
        <dbReference type="ChEBI" id="CHEBI:58603"/>
        <dbReference type="ChEBI" id="CHEBI:60364"/>
        <dbReference type="ChEBI" id="CHEBI:60377"/>
        <dbReference type="ChEBI" id="CHEBI:85987"/>
        <dbReference type="EC" id="2.4.99.12"/>
    </reaction>
</comment>